<dbReference type="EMBL" id="JADIMY010000076">
    <property type="protein sequence ID" value="MBO8427604.1"/>
    <property type="molecule type" value="Genomic_DNA"/>
</dbReference>
<gene>
    <name evidence="3" type="ORF">IAC58_03530</name>
</gene>
<evidence type="ECO:0000256" key="1">
    <source>
        <dbReference type="ARBA" id="ARBA00022741"/>
    </source>
</evidence>
<dbReference type="GO" id="GO:0006412">
    <property type="term" value="P:translation"/>
    <property type="evidence" value="ECO:0007669"/>
    <property type="project" value="TreeGrafter"/>
</dbReference>
<dbReference type="PANTHER" id="PTHR45782:SF4">
    <property type="entry name" value="MITOCHONDRIAL RIBOSOME-ASSOCIATED GTPASE 1"/>
    <property type="match status" value="1"/>
</dbReference>
<protein>
    <recommendedName>
        <fullName evidence="5">Ribosome biogenesis GTPase YlqF</fullName>
    </recommendedName>
</protein>
<evidence type="ECO:0008006" key="5">
    <source>
        <dbReference type="Google" id="ProtNLM"/>
    </source>
</evidence>
<evidence type="ECO:0000313" key="4">
    <source>
        <dbReference type="Proteomes" id="UP000823613"/>
    </source>
</evidence>
<name>A0A9D9DM79_9BACL</name>
<reference evidence="3" key="1">
    <citation type="submission" date="2020-10" db="EMBL/GenBank/DDBJ databases">
        <authorList>
            <person name="Gilroy R."/>
        </authorList>
    </citation>
    <scope>NUCLEOTIDE SEQUENCE</scope>
    <source>
        <strain evidence="3">11159</strain>
    </source>
</reference>
<sequence length="54" mass="6214">MNSDSSSINKTKINWFPGHMKKALNKISDNLKIFDFVIELLDSRIPLSSKNDYV</sequence>
<organism evidence="3 4">
    <name type="scientific">Candidatus Onthovivens merdipullorum</name>
    <dbReference type="NCBI Taxonomy" id="2840889"/>
    <lineage>
        <taxon>Bacteria</taxon>
        <taxon>Bacillati</taxon>
        <taxon>Bacillota</taxon>
        <taxon>Bacilli</taxon>
        <taxon>Bacillales</taxon>
        <taxon>Candidatus Onthovivens</taxon>
    </lineage>
</organism>
<dbReference type="GO" id="GO:0005525">
    <property type="term" value="F:GTP binding"/>
    <property type="evidence" value="ECO:0007669"/>
    <property type="project" value="UniProtKB-KW"/>
</dbReference>
<keyword evidence="1" id="KW-0547">Nucleotide-binding</keyword>
<dbReference type="InterPro" id="IPR027417">
    <property type="entry name" value="P-loop_NTPase"/>
</dbReference>
<accession>A0A9D9DM79</accession>
<dbReference type="GO" id="GO:0003924">
    <property type="term" value="F:GTPase activity"/>
    <property type="evidence" value="ECO:0007669"/>
    <property type="project" value="TreeGrafter"/>
</dbReference>
<feature type="non-terminal residue" evidence="3">
    <location>
        <position position="54"/>
    </location>
</feature>
<dbReference type="PANTHER" id="PTHR45782">
    <property type="entry name" value="MITOCHONDRIAL RIBOSOME-ASSOCIATED GTPASE 1"/>
    <property type="match status" value="1"/>
</dbReference>
<evidence type="ECO:0000313" key="3">
    <source>
        <dbReference type="EMBL" id="MBO8427604.1"/>
    </source>
</evidence>
<proteinExistence type="predicted"/>
<dbReference type="Proteomes" id="UP000823613">
    <property type="component" value="Unassembled WGS sequence"/>
</dbReference>
<comment type="caution">
    <text evidence="3">The sequence shown here is derived from an EMBL/GenBank/DDBJ whole genome shotgun (WGS) entry which is preliminary data.</text>
</comment>
<evidence type="ECO:0000256" key="2">
    <source>
        <dbReference type="ARBA" id="ARBA00023134"/>
    </source>
</evidence>
<dbReference type="Gene3D" id="3.40.50.300">
    <property type="entry name" value="P-loop containing nucleotide triphosphate hydrolases"/>
    <property type="match status" value="1"/>
</dbReference>
<keyword evidence="2" id="KW-0342">GTP-binding</keyword>
<reference evidence="3" key="2">
    <citation type="journal article" date="2021" name="PeerJ">
        <title>Extensive microbial diversity within the chicken gut microbiome revealed by metagenomics and culture.</title>
        <authorList>
            <person name="Gilroy R."/>
            <person name="Ravi A."/>
            <person name="Getino M."/>
            <person name="Pursley I."/>
            <person name="Horton D.L."/>
            <person name="Alikhan N.F."/>
            <person name="Baker D."/>
            <person name="Gharbi K."/>
            <person name="Hall N."/>
            <person name="Watson M."/>
            <person name="Adriaenssens E.M."/>
            <person name="Foster-Nyarko E."/>
            <person name="Jarju S."/>
            <person name="Secka A."/>
            <person name="Antonio M."/>
            <person name="Oren A."/>
            <person name="Chaudhuri R.R."/>
            <person name="La Ragione R."/>
            <person name="Hildebrand F."/>
            <person name="Pallen M.J."/>
        </authorList>
    </citation>
    <scope>NUCLEOTIDE SEQUENCE</scope>
    <source>
        <strain evidence="3">11159</strain>
    </source>
</reference>
<dbReference type="AlphaFoldDB" id="A0A9D9DM79"/>